<protein>
    <submittedName>
        <fullName evidence="2">Uncharacterized protein</fullName>
    </submittedName>
</protein>
<evidence type="ECO:0000313" key="2">
    <source>
        <dbReference type="EMBL" id="KAL3673706.1"/>
    </source>
</evidence>
<feature type="compositionally biased region" description="Low complexity" evidence="1">
    <location>
        <begin position="7"/>
        <end position="17"/>
    </location>
</feature>
<dbReference type="EMBL" id="JBIMZQ010000002">
    <property type="protein sequence ID" value="KAL3673706.1"/>
    <property type="molecule type" value="Genomic_DNA"/>
</dbReference>
<evidence type="ECO:0000256" key="1">
    <source>
        <dbReference type="SAM" id="MobiDB-lite"/>
    </source>
</evidence>
<dbReference type="Proteomes" id="UP001632037">
    <property type="component" value="Unassembled WGS sequence"/>
</dbReference>
<name>A0ABD3G722_9STRA</name>
<proteinExistence type="predicted"/>
<feature type="compositionally biased region" description="Polar residues" evidence="1">
    <location>
        <begin position="74"/>
        <end position="92"/>
    </location>
</feature>
<feature type="region of interest" description="Disordered" evidence="1">
    <location>
        <begin position="37"/>
        <end position="104"/>
    </location>
</feature>
<comment type="caution">
    <text evidence="2">The sequence shown here is derived from an EMBL/GenBank/DDBJ whole genome shotgun (WGS) entry which is preliminary data.</text>
</comment>
<sequence>MDIDGVTDATAANALTNDDCKEPTSCPSNGDAIMAVDCSNDAIPDGPSVDDGQVGTSSSSDSVVTTSDSSSKTYCQFSDGQQPGTEMFSVTESGDGRTMSFQSPKKRVALKEKVPFKKIKKA</sequence>
<organism evidence="2 3">
    <name type="scientific">Phytophthora oleae</name>
    <dbReference type="NCBI Taxonomy" id="2107226"/>
    <lineage>
        <taxon>Eukaryota</taxon>
        <taxon>Sar</taxon>
        <taxon>Stramenopiles</taxon>
        <taxon>Oomycota</taxon>
        <taxon>Peronosporomycetes</taxon>
        <taxon>Peronosporales</taxon>
        <taxon>Peronosporaceae</taxon>
        <taxon>Phytophthora</taxon>
    </lineage>
</organism>
<dbReference type="AlphaFoldDB" id="A0ABD3G722"/>
<evidence type="ECO:0000313" key="3">
    <source>
        <dbReference type="Proteomes" id="UP001632037"/>
    </source>
</evidence>
<feature type="compositionally biased region" description="Low complexity" evidence="1">
    <location>
        <begin position="49"/>
        <end position="73"/>
    </location>
</feature>
<reference evidence="2 3" key="1">
    <citation type="submission" date="2024-09" db="EMBL/GenBank/DDBJ databases">
        <title>Genome sequencing and assembly of Phytophthora oleae, isolate VK10A, causative agent of rot of olive drupes.</title>
        <authorList>
            <person name="Conti Taguali S."/>
            <person name="Riolo M."/>
            <person name="La Spada F."/>
            <person name="Cacciola S.O."/>
            <person name="Dionisio G."/>
        </authorList>
    </citation>
    <scope>NUCLEOTIDE SEQUENCE [LARGE SCALE GENOMIC DNA]</scope>
    <source>
        <strain evidence="2 3">VK10A</strain>
    </source>
</reference>
<keyword evidence="3" id="KW-1185">Reference proteome</keyword>
<feature type="region of interest" description="Disordered" evidence="1">
    <location>
        <begin position="1"/>
        <end position="25"/>
    </location>
</feature>
<accession>A0ABD3G722</accession>
<gene>
    <name evidence="2" type="ORF">V7S43_001403</name>
</gene>